<protein>
    <submittedName>
        <fullName evidence="7">Alpha-amylase</fullName>
    </submittedName>
</protein>
<dbReference type="RefSeq" id="WP_008072839.1">
    <property type="nucleotide sequence ID" value="NZ_AEVT01000006.1"/>
</dbReference>
<dbReference type="GO" id="GO:0005509">
    <property type="term" value="F:calcium ion binding"/>
    <property type="evidence" value="ECO:0007669"/>
    <property type="project" value="InterPro"/>
</dbReference>
<dbReference type="AlphaFoldDB" id="E8M1F9"/>
<dbReference type="NCBIfam" id="NF007051">
    <property type="entry name" value="PRK09505.1-1"/>
    <property type="match status" value="1"/>
</dbReference>
<feature type="chain" id="PRO_5003224584" evidence="5">
    <location>
        <begin position="22"/>
        <end position="685"/>
    </location>
</feature>
<accession>E8M1F9</accession>
<evidence type="ECO:0000313" key="7">
    <source>
        <dbReference type="EMBL" id="EGA72139.1"/>
    </source>
</evidence>
<dbReference type="InterPro" id="IPR014635">
    <property type="entry name" value="A_amylase_MalS"/>
</dbReference>
<feature type="binding site" evidence="2">
    <location>
        <position position="326"/>
    </location>
    <ligand>
        <name>Ca(2+)</name>
        <dbReference type="ChEBI" id="CHEBI:29108"/>
    </ligand>
</feature>
<feature type="disulfide bond" evidence="4">
    <location>
        <begin position="64"/>
        <end position="82"/>
    </location>
</feature>
<evidence type="ECO:0000313" key="8">
    <source>
        <dbReference type="Proteomes" id="UP000006228"/>
    </source>
</evidence>
<dbReference type="SMART" id="SM00642">
    <property type="entry name" value="Aamy"/>
    <property type="match status" value="1"/>
</dbReference>
<dbReference type="PANTHER" id="PTHR10357">
    <property type="entry name" value="ALPHA-AMYLASE FAMILY MEMBER"/>
    <property type="match status" value="1"/>
</dbReference>
<dbReference type="OrthoDB" id="9805159at2"/>
<dbReference type="eggNOG" id="COG0366">
    <property type="taxonomic scope" value="Bacteria"/>
</dbReference>
<feature type="domain" description="Glycosyl hydrolase family 13 catalytic" evidence="6">
    <location>
        <begin position="205"/>
        <end position="647"/>
    </location>
</feature>
<dbReference type="PANTHER" id="PTHR10357:SF209">
    <property type="entry name" value="PERIPLASMIC ALPHA-AMYLASE"/>
    <property type="match status" value="1"/>
</dbReference>
<dbReference type="InterPro" id="IPR006047">
    <property type="entry name" value="GH13_cat_dom"/>
</dbReference>
<proteinExistence type="predicted"/>
<dbReference type="GO" id="GO:0030980">
    <property type="term" value="P:alpha-glucan catabolic process"/>
    <property type="evidence" value="ECO:0007669"/>
    <property type="project" value="InterPro"/>
</dbReference>
<keyword evidence="2" id="KW-0106">Calcium</keyword>
<feature type="disulfide bond" evidence="4">
    <location>
        <begin position="132"/>
        <end position="539"/>
    </location>
</feature>
<evidence type="ECO:0000256" key="2">
    <source>
        <dbReference type="PIRSR" id="PIRSR036917-2"/>
    </source>
</evidence>
<comment type="cofactor">
    <cofactor evidence="2">
        <name>Ca(2+)</name>
        <dbReference type="ChEBI" id="CHEBI:29108"/>
    </cofactor>
    <text evidence="2">Binds 1 Ca(2+) ion per subunit.</text>
</comment>
<dbReference type="InterPro" id="IPR017853">
    <property type="entry name" value="GH"/>
</dbReference>
<organism evidence="7 8">
    <name type="scientific">Vibrio sinaloensis DSM 21326</name>
    <dbReference type="NCBI Taxonomy" id="945550"/>
    <lineage>
        <taxon>Bacteria</taxon>
        <taxon>Pseudomonadati</taxon>
        <taxon>Pseudomonadota</taxon>
        <taxon>Gammaproteobacteria</taxon>
        <taxon>Vibrionales</taxon>
        <taxon>Vibrionaceae</taxon>
        <taxon>Vibrio</taxon>
        <taxon>Vibrio oreintalis group</taxon>
    </lineage>
</organism>
<dbReference type="GO" id="GO:0042597">
    <property type="term" value="C:periplasmic space"/>
    <property type="evidence" value="ECO:0007669"/>
    <property type="project" value="InterPro"/>
</dbReference>
<sequence length="685" mass="76861">MKHSTLLTALGLIAASSSALAQPTLSVSTTTTSRDFPLDGSSPVILPLTKQTYQLKISDVAGDCSAPETQKVKFRKPLQLNCDSDTLLDLKVRFAGDYSFTFDPNNQTLSIAREAKKSTKTEFKRPIPKVQCEVHSAGPKTLNLASTYPDGTQLHEAFSDQIVTVKEGKVTIESSEKSGGLVLLAPVESKATQQAFNYHNANIYFVMVDRFKNGDSTNDQSYGRQKDGKQEVGTFHGGDLKGVIAKLDYIKSLGTDVIWLSPIVEQVHGFVGGGEKGSFPFYAYHGYWTRDFTKIDQNFGSDEDLKRLIEEAHKRGIKIFLDAVINHSGYSTLADLQFDNIDVVDANKLPAKWATWAPKQGETWHSYHQAIDYQSEEWVNWWGPDWVRTGLPGYLQPGSSDITMALAGLPDFLTESDKHVRPPQWLLDNPGTRVVAKDSYTVSDYLIEWQSDWVKRFGIDGFRVDTVKHVEGNVWKRLKESASDSLEQWRAANNKQGQPFWMMGEVWGHSAYRSPYVDDGFDALINFDMQKKLDKGAACLSEMQDTYQNYSSAMLETPDFTPVSYMSSHDTELFFDRFKSFEMQRDAASALLLSPGAIQVYYGDEVARELGPYADDFHQGTRSDMIWKLDKQRQALLQHWQTLGQFRQQHPAIGAGVHQQLSDNSGYVFSRTLGNDKVVVGFLGK</sequence>
<dbReference type="Pfam" id="PF00128">
    <property type="entry name" value="Alpha-amylase"/>
    <property type="match status" value="2"/>
</dbReference>
<keyword evidence="2" id="KW-0479">Metal-binding</keyword>
<dbReference type="GO" id="GO:0009313">
    <property type="term" value="P:oligosaccharide catabolic process"/>
    <property type="evidence" value="ECO:0007669"/>
    <property type="project" value="InterPro"/>
</dbReference>
<dbReference type="Gene3D" id="3.20.20.80">
    <property type="entry name" value="Glycosidases"/>
    <property type="match status" value="2"/>
</dbReference>
<evidence type="ECO:0000256" key="3">
    <source>
        <dbReference type="PIRSR" id="PIRSR036917-3"/>
    </source>
</evidence>
<dbReference type="EMBL" id="AEVT01000006">
    <property type="protein sequence ID" value="EGA72139.1"/>
    <property type="molecule type" value="Genomic_DNA"/>
</dbReference>
<gene>
    <name evidence="7" type="primary">malS</name>
    <name evidence="7" type="ORF">VISI1226_05024</name>
</gene>
<keyword evidence="4" id="KW-1015">Disulfide bond</keyword>
<feature type="active site" description="Nucleophile" evidence="1">
    <location>
        <position position="465"/>
    </location>
</feature>
<feature type="binding site" evidence="2">
    <location>
        <position position="469"/>
    </location>
    <ligand>
        <name>Ca(2+)</name>
        <dbReference type="ChEBI" id="CHEBI:29108"/>
    </ligand>
</feature>
<feature type="signal peptide" evidence="5">
    <location>
        <begin position="1"/>
        <end position="21"/>
    </location>
</feature>
<dbReference type="GeneID" id="95567506"/>
<name>E8M1F9_PHOS4</name>
<evidence type="ECO:0000256" key="4">
    <source>
        <dbReference type="PIRSR" id="PIRSR036917-4"/>
    </source>
</evidence>
<evidence type="ECO:0000256" key="1">
    <source>
        <dbReference type="PIRSR" id="PIRSR036917-1"/>
    </source>
</evidence>
<feature type="active site" description="Proton donor" evidence="1">
    <location>
        <position position="505"/>
    </location>
</feature>
<evidence type="ECO:0000256" key="5">
    <source>
        <dbReference type="SAM" id="SignalP"/>
    </source>
</evidence>
<dbReference type="PIRSF" id="PIRSF036917">
    <property type="entry name" value="Alph_amls_MalS"/>
    <property type="match status" value="1"/>
</dbReference>
<keyword evidence="5" id="KW-0732">Signal</keyword>
<evidence type="ECO:0000259" key="6">
    <source>
        <dbReference type="SMART" id="SM00642"/>
    </source>
</evidence>
<dbReference type="GO" id="GO:0004556">
    <property type="term" value="F:alpha-amylase activity"/>
    <property type="evidence" value="ECO:0007669"/>
    <property type="project" value="InterPro"/>
</dbReference>
<comment type="caution">
    <text evidence="7">The sequence shown here is derived from an EMBL/GenBank/DDBJ whole genome shotgun (WGS) entry which is preliminary data.</text>
</comment>
<dbReference type="SUPFAM" id="SSF51445">
    <property type="entry name" value="(Trans)glycosidases"/>
    <property type="match status" value="1"/>
</dbReference>
<dbReference type="Proteomes" id="UP000006228">
    <property type="component" value="Unassembled WGS sequence"/>
</dbReference>
<reference evidence="7 8" key="1">
    <citation type="journal article" date="2012" name="Int. J. Syst. Evol. Microbiol.">
        <title>Vibrio caribbeanicus sp. nov., isolated from the marine sponge Scleritoderma cyanea.</title>
        <authorList>
            <person name="Hoffmann M."/>
            <person name="Monday S.R."/>
            <person name="Allard M.W."/>
            <person name="Strain E.A."/>
            <person name="Whittaker P."/>
            <person name="Naum M."/>
            <person name="McCarthy P.J."/>
            <person name="Lopez J.V."/>
            <person name="Fischer M."/>
            <person name="Brown E.W."/>
        </authorList>
    </citation>
    <scope>NUCLEOTIDE SEQUENCE [LARGE SCALE GENOMIC DNA]</scope>
    <source>
        <strain evidence="8">DSMZ 21326</strain>
    </source>
</reference>
<feature type="site" description="Transition state stabilizer" evidence="3">
    <location>
        <position position="570"/>
    </location>
</feature>